<dbReference type="Pfam" id="PF16778">
    <property type="entry name" value="Phage_tail_APC"/>
    <property type="match status" value="1"/>
</dbReference>
<evidence type="ECO:0000313" key="2">
    <source>
        <dbReference type="EMBL" id="RBO82638.1"/>
    </source>
</evidence>
<dbReference type="Gene3D" id="6.10.140.1310">
    <property type="match status" value="1"/>
</dbReference>
<protein>
    <submittedName>
        <fullName evidence="2">Phage tail assembly chaperone</fullName>
    </submittedName>
</protein>
<dbReference type="OrthoDB" id="1685143at2"/>
<dbReference type="EMBL" id="QNRF01000005">
    <property type="protein sequence ID" value="RBO82638.1"/>
    <property type="molecule type" value="Genomic_DNA"/>
</dbReference>
<dbReference type="AlphaFoldDB" id="A0A366D040"/>
<name>A0A366D040_9GAMM</name>
<comment type="caution">
    <text evidence="2">The sequence shown here is derived from an EMBL/GenBank/DDBJ whole genome shotgun (WGS) entry which is preliminary data.</text>
</comment>
<organism evidence="2 3">
    <name type="scientific">Marinomonas aquiplantarum</name>
    <dbReference type="NCBI Taxonomy" id="491951"/>
    <lineage>
        <taxon>Bacteria</taxon>
        <taxon>Pseudomonadati</taxon>
        <taxon>Pseudomonadota</taxon>
        <taxon>Gammaproteobacteria</taxon>
        <taxon>Oceanospirillales</taxon>
        <taxon>Oceanospirillaceae</taxon>
        <taxon>Marinomonas</taxon>
    </lineage>
</organism>
<reference evidence="2 3" key="1">
    <citation type="submission" date="2018-06" db="EMBL/GenBank/DDBJ databases">
        <title>Genomic Encyclopedia of Type Strains, Phase III (KMG-III): the genomes of soil and plant-associated and newly described type strains.</title>
        <authorList>
            <person name="Whitman W."/>
        </authorList>
    </citation>
    <scope>NUCLEOTIDE SEQUENCE [LARGE SCALE GENOMIC DNA]</scope>
    <source>
        <strain evidence="2 3">CECT 7732</strain>
    </source>
</reference>
<gene>
    <name evidence="2" type="ORF">DFP76_105103</name>
</gene>
<dbReference type="InterPro" id="IPR031893">
    <property type="entry name" value="Phage_tail_APC"/>
</dbReference>
<dbReference type="Proteomes" id="UP000252086">
    <property type="component" value="Unassembled WGS sequence"/>
</dbReference>
<feature type="domain" description="Phage tail assembly chaperone-like" evidence="1">
    <location>
        <begin position="15"/>
        <end position="73"/>
    </location>
</feature>
<evidence type="ECO:0000313" key="3">
    <source>
        <dbReference type="Proteomes" id="UP000252086"/>
    </source>
</evidence>
<keyword evidence="3" id="KW-1185">Reference proteome</keyword>
<accession>A0A366D040</accession>
<sequence length="73" mass="8902">MIDLEREMHPIVKWRNIKTRRFQLLVESDYTQMPDSPLSDEKKKEWADYRQALRDIPNIYDNPDDVVWPTKPE</sequence>
<evidence type="ECO:0000259" key="1">
    <source>
        <dbReference type="Pfam" id="PF16778"/>
    </source>
</evidence>
<dbReference type="RefSeq" id="WP_113874601.1">
    <property type="nucleotide sequence ID" value="NZ_QNRF01000005.1"/>
</dbReference>
<proteinExistence type="predicted"/>